<keyword evidence="3" id="KW-1185">Reference proteome</keyword>
<name>A0A2N0UZL1_9FIRM</name>
<gene>
    <name evidence="2" type="ORF">RBATCC27255_00371</name>
</gene>
<feature type="compositionally biased region" description="Polar residues" evidence="1">
    <location>
        <begin position="1"/>
        <end position="19"/>
    </location>
</feature>
<protein>
    <recommendedName>
        <fullName evidence="4">Alginate lyase</fullName>
    </recommendedName>
</protein>
<evidence type="ECO:0000313" key="3">
    <source>
        <dbReference type="Proteomes" id="UP000233425"/>
    </source>
</evidence>
<dbReference type="Proteomes" id="UP000233425">
    <property type="component" value="Unassembled WGS sequence"/>
</dbReference>
<dbReference type="EMBL" id="NNSR01000026">
    <property type="protein sequence ID" value="PKD32422.1"/>
    <property type="molecule type" value="Genomic_DNA"/>
</dbReference>
<evidence type="ECO:0008006" key="4">
    <source>
        <dbReference type="Google" id="ProtNLM"/>
    </source>
</evidence>
<dbReference type="RefSeq" id="WP_101028485.1">
    <property type="nucleotide sequence ID" value="NZ_CABMMZ010000026.1"/>
</dbReference>
<accession>A0A2N0UZL1</accession>
<proteinExistence type="predicted"/>
<comment type="caution">
    <text evidence="2">The sequence shown here is derived from an EMBL/GenBank/DDBJ whole genome shotgun (WGS) entry which is preliminary data.</text>
</comment>
<organism evidence="2 3">
    <name type="scientific">Ruminococcus bromii</name>
    <dbReference type="NCBI Taxonomy" id="40518"/>
    <lineage>
        <taxon>Bacteria</taxon>
        <taxon>Bacillati</taxon>
        <taxon>Bacillota</taxon>
        <taxon>Clostridia</taxon>
        <taxon>Eubacteriales</taxon>
        <taxon>Oscillospiraceae</taxon>
        <taxon>Ruminococcus</taxon>
    </lineage>
</organism>
<sequence>MDNSSNIAVNTTPTANQINPEHHYGLDKNKACLNNSCPSNTADIGCYIPAIDEIMRHNQGAPSVAHPNMTEKVQKSNDNPSLEQAEIAYEEGGSTSEEQPENINKYNGSLQNIPFIKDLKKIDASIPVLPATPATTASPGATVATPIRQNIGMSMSDYQYPFPVTAENLRYHNGFMRTQIGRRITVDFLMGANTIVQKTGYLLGVAQDYILINEIDTNDITTCDYYNIKFIRYYY</sequence>
<dbReference type="AlphaFoldDB" id="A0A2N0UZL1"/>
<reference evidence="2" key="1">
    <citation type="journal article" date="2018" name="Environ. Microbiol.">
        <title>Sporulation capability and amylosome conservation among diverse human colonic and rumen isolates of the keystone starch-degrader Ruminococcus bromii.</title>
        <authorList>
            <person name="Mukhopadhya I."/>
            <person name="Morais S."/>
            <person name="Laverde-Gomez J."/>
            <person name="Sheridan P.O."/>
            <person name="Walker A.W."/>
            <person name="Kelly W."/>
            <person name="Klieve A.V."/>
            <person name="Ouwerkerk D."/>
            <person name="Duncan S.H."/>
            <person name="Louis P."/>
            <person name="Koropatkin N."/>
            <person name="Cockburn D."/>
            <person name="Kibler R."/>
            <person name="Cooper P.J."/>
            <person name="Sandoval C."/>
            <person name="Crost E."/>
            <person name="Juge N."/>
            <person name="Bayer E.A."/>
            <person name="Flint H.J."/>
        </authorList>
    </citation>
    <scope>NUCLEOTIDE SEQUENCE [LARGE SCALE GENOMIC DNA]</scope>
    <source>
        <strain evidence="2">ATCC 27255</strain>
    </source>
</reference>
<feature type="region of interest" description="Disordered" evidence="1">
    <location>
        <begin position="1"/>
        <end position="21"/>
    </location>
</feature>
<evidence type="ECO:0000313" key="2">
    <source>
        <dbReference type="EMBL" id="PKD32422.1"/>
    </source>
</evidence>
<evidence type="ECO:0000256" key="1">
    <source>
        <dbReference type="SAM" id="MobiDB-lite"/>
    </source>
</evidence>